<gene>
    <name evidence="1" type="ORF">ACFSB2_26515</name>
</gene>
<comment type="caution">
    <text evidence="1">The sequence shown here is derived from an EMBL/GenBank/DDBJ whole genome shotgun (WGS) entry which is preliminary data.</text>
</comment>
<evidence type="ECO:0000313" key="2">
    <source>
        <dbReference type="Proteomes" id="UP001597079"/>
    </source>
</evidence>
<organism evidence="1 2">
    <name type="scientific">Alicyclobacillus fodiniaquatilis</name>
    <dbReference type="NCBI Taxonomy" id="1661150"/>
    <lineage>
        <taxon>Bacteria</taxon>
        <taxon>Bacillati</taxon>
        <taxon>Bacillota</taxon>
        <taxon>Bacilli</taxon>
        <taxon>Bacillales</taxon>
        <taxon>Alicyclobacillaceae</taxon>
        <taxon>Alicyclobacillus</taxon>
    </lineage>
</organism>
<name>A0ABW4JQW9_9BACL</name>
<dbReference type="Proteomes" id="UP001597079">
    <property type="component" value="Unassembled WGS sequence"/>
</dbReference>
<proteinExistence type="predicted"/>
<evidence type="ECO:0000313" key="1">
    <source>
        <dbReference type="EMBL" id="MFD1678225.1"/>
    </source>
</evidence>
<dbReference type="EMBL" id="JBHUCX010000102">
    <property type="protein sequence ID" value="MFD1678225.1"/>
    <property type="molecule type" value="Genomic_DNA"/>
</dbReference>
<accession>A0ABW4JQW9</accession>
<sequence length="53" mass="6172">MDGEIRLDRAQLIYKADAPELKTWLLQEIERWLLQTHGVDMDVRFVGKADEGT</sequence>
<keyword evidence="2" id="KW-1185">Reference proteome</keyword>
<reference evidence="2" key="1">
    <citation type="journal article" date="2019" name="Int. J. Syst. Evol. Microbiol.">
        <title>The Global Catalogue of Microorganisms (GCM) 10K type strain sequencing project: providing services to taxonomists for standard genome sequencing and annotation.</title>
        <authorList>
            <consortium name="The Broad Institute Genomics Platform"/>
            <consortium name="The Broad Institute Genome Sequencing Center for Infectious Disease"/>
            <person name="Wu L."/>
            <person name="Ma J."/>
        </authorList>
    </citation>
    <scope>NUCLEOTIDE SEQUENCE [LARGE SCALE GENOMIC DNA]</scope>
    <source>
        <strain evidence="2">CGMCC 1.12286</strain>
    </source>
</reference>
<protein>
    <submittedName>
        <fullName evidence="1">Uncharacterized protein</fullName>
    </submittedName>
</protein>
<dbReference type="RefSeq" id="WP_377946262.1">
    <property type="nucleotide sequence ID" value="NZ_JBHUCX010000102.1"/>
</dbReference>